<keyword evidence="2" id="KW-1185">Reference proteome</keyword>
<accession>A0A9D4RCM7</accession>
<organism evidence="1 2">
    <name type="scientific">Dreissena polymorpha</name>
    <name type="common">Zebra mussel</name>
    <name type="synonym">Mytilus polymorpha</name>
    <dbReference type="NCBI Taxonomy" id="45954"/>
    <lineage>
        <taxon>Eukaryota</taxon>
        <taxon>Metazoa</taxon>
        <taxon>Spiralia</taxon>
        <taxon>Lophotrochozoa</taxon>
        <taxon>Mollusca</taxon>
        <taxon>Bivalvia</taxon>
        <taxon>Autobranchia</taxon>
        <taxon>Heteroconchia</taxon>
        <taxon>Euheterodonta</taxon>
        <taxon>Imparidentia</taxon>
        <taxon>Neoheterodontei</taxon>
        <taxon>Myida</taxon>
        <taxon>Dreissenoidea</taxon>
        <taxon>Dreissenidae</taxon>
        <taxon>Dreissena</taxon>
    </lineage>
</organism>
<gene>
    <name evidence="1" type="ORF">DPMN_026495</name>
</gene>
<comment type="caution">
    <text evidence="1">The sequence shown here is derived from an EMBL/GenBank/DDBJ whole genome shotgun (WGS) entry which is preliminary data.</text>
</comment>
<reference evidence="1" key="1">
    <citation type="journal article" date="2019" name="bioRxiv">
        <title>The Genome of the Zebra Mussel, Dreissena polymorpha: A Resource for Invasive Species Research.</title>
        <authorList>
            <person name="McCartney M.A."/>
            <person name="Auch B."/>
            <person name="Kono T."/>
            <person name="Mallez S."/>
            <person name="Zhang Y."/>
            <person name="Obille A."/>
            <person name="Becker A."/>
            <person name="Abrahante J.E."/>
            <person name="Garbe J."/>
            <person name="Badalamenti J.P."/>
            <person name="Herman A."/>
            <person name="Mangelson H."/>
            <person name="Liachko I."/>
            <person name="Sullivan S."/>
            <person name="Sone E.D."/>
            <person name="Koren S."/>
            <person name="Silverstein K.A.T."/>
            <person name="Beckman K.B."/>
            <person name="Gohl D.M."/>
        </authorList>
    </citation>
    <scope>NUCLEOTIDE SEQUENCE</scope>
    <source>
        <strain evidence="1">Duluth1</strain>
        <tissue evidence="1">Whole animal</tissue>
    </source>
</reference>
<name>A0A9D4RCM7_DREPO</name>
<reference evidence="1" key="2">
    <citation type="submission" date="2020-11" db="EMBL/GenBank/DDBJ databases">
        <authorList>
            <person name="McCartney M.A."/>
            <person name="Auch B."/>
            <person name="Kono T."/>
            <person name="Mallez S."/>
            <person name="Becker A."/>
            <person name="Gohl D.M."/>
            <person name="Silverstein K.A.T."/>
            <person name="Koren S."/>
            <person name="Bechman K.B."/>
            <person name="Herman A."/>
            <person name="Abrahante J.E."/>
            <person name="Garbe J."/>
        </authorList>
    </citation>
    <scope>NUCLEOTIDE SEQUENCE</scope>
    <source>
        <strain evidence="1">Duluth1</strain>
        <tissue evidence="1">Whole animal</tissue>
    </source>
</reference>
<protein>
    <submittedName>
        <fullName evidence="1">Uncharacterized protein</fullName>
    </submittedName>
</protein>
<dbReference type="EMBL" id="JAIWYP010000002">
    <property type="protein sequence ID" value="KAH3863506.1"/>
    <property type="molecule type" value="Genomic_DNA"/>
</dbReference>
<evidence type="ECO:0000313" key="1">
    <source>
        <dbReference type="EMBL" id="KAH3863506.1"/>
    </source>
</evidence>
<dbReference type="AlphaFoldDB" id="A0A9D4RCM7"/>
<proteinExistence type="predicted"/>
<evidence type="ECO:0000313" key="2">
    <source>
        <dbReference type="Proteomes" id="UP000828390"/>
    </source>
</evidence>
<sequence>MRKIEGCFSAKEQLETSRAKFLQATQNAGESLEDWADRVLPLETPAYAKPSRKAQYAGVNYKVMLGLYRQG</sequence>
<dbReference type="Proteomes" id="UP000828390">
    <property type="component" value="Unassembled WGS sequence"/>
</dbReference>